<sequence length="104" mass="11938">MESFKRDSIILTMIESAKIASIVNLDGSARVEENYVDITDESFEEGFEKLFHKNLSIKVDIKDISYKYLRDQEGKIKAVKVKVTDSNNAEYQTVLKENTTDIKN</sequence>
<dbReference type="EMBL" id="AVNC01000022">
    <property type="protein sequence ID" value="EQK39990.1"/>
    <property type="molecule type" value="Genomic_DNA"/>
</dbReference>
<gene>
    <name evidence="1" type="ORF">C672_3541</name>
</gene>
<accession>T4VFU2</accession>
<evidence type="ECO:0000313" key="1">
    <source>
        <dbReference type="EMBL" id="EQK39990.1"/>
    </source>
</evidence>
<organism evidence="1 2">
    <name type="scientific">Paraclostridium bifermentans ATCC 638 = DSM 14991</name>
    <dbReference type="NCBI Taxonomy" id="1233171"/>
    <lineage>
        <taxon>Bacteria</taxon>
        <taxon>Bacillati</taxon>
        <taxon>Bacillota</taxon>
        <taxon>Clostridia</taxon>
        <taxon>Peptostreptococcales</taxon>
        <taxon>Peptostreptococcaceae</taxon>
        <taxon>Paraclostridium</taxon>
    </lineage>
</organism>
<comment type="caution">
    <text evidence="1">The sequence shown here is derived from an EMBL/GenBank/DDBJ whole genome shotgun (WGS) entry which is preliminary data.</text>
</comment>
<name>T4VFU2_PARBF</name>
<reference evidence="1 2" key="1">
    <citation type="submission" date="2013-06" db="EMBL/GenBank/DDBJ databases">
        <authorList>
            <person name="Walk S."/>
            <person name="Aronoff D."/>
            <person name="Young V.Y."/>
            <person name="Marsh J."/>
            <person name="Harrison L."/>
            <person name="Daugherty S.C."/>
            <person name="Shefchek K.A."/>
            <person name="Hine E.E."/>
            <person name="Tallon L.J."/>
            <person name="Sadzewicz L.K."/>
            <person name="Rasko D.A."/>
        </authorList>
    </citation>
    <scope>NUCLEOTIDE SEQUENCE [LARGE SCALE GENOMIC DNA]</scope>
    <source>
        <strain evidence="1 2">ATCC 638</strain>
    </source>
</reference>
<dbReference type="AlphaFoldDB" id="T4VFU2"/>
<dbReference type="PATRIC" id="fig|1233171.3.peg.3409"/>
<evidence type="ECO:0000313" key="2">
    <source>
        <dbReference type="Proteomes" id="UP000015688"/>
    </source>
</evidence>
<proteinExistence type="predicted"/>
<protein>
    <submittedName>
        <fullName evidence="1">Uncharacterized protein</fullName>
    </submittedName>
</protein>
<dbReference type="Proteomes" id="UP000015688">
    <property type="component" value="Unassembled WGS sequence"/>
</dbReference>